<gene>
    <name evidence="5" type="ORF">C5745_19065</name>
</gene>
<dbReference type="Gene3D" id="1.10.10.60">
    <property type="entry name" value="Homeodomain-like"/>
    <property type="match status" value="1"/>
</dbReference>
<evidence type="ECO:0000256" key="1">
    <source>
        <dbReference type="ARBA" id="ARBA00023015"/>
    </source>
</evidence>
<dbReference type="AlphaFoldDB" id="A0A2S9IVN2"/>
<evidence type="ECO:0000313" key="6">
    <source>
        <dbReference type="Proteomes" id="UP000239711"/>
    </source>
</evidence>
<reference evidence="5 6" key="1">
    <citation type="submission" date="2018-02" db="EMBL/GenBank/DDBJ databases">
        <title>The draft genome of Sphingobacterium sp. 5JN-11.</title>
        <authorList>
            <person name="Liu L."/>
            <person name="Li L."/>
            <person name="Liang L."/>
            <person name="Zhang X."/>
            <person name="Wang T."/>
        </authorList>
    </citation>
    <scope>NUCLEOTIDE SEQUENCE [LARGE SCALE GENOMIC DNA]</scope>
    <source>
        <strain evidence="5 6">5JN-11</strain>
    </source>
</reference>
<evidence type="ECO:0000313" key="5">
    <source>
        <dbReference type="EMBL" id="PRD44586.1"/>
    </source>
</evidence>
<keyword evidence="1" id="KW-0805">Transcription regulation</keyword>
<proteinExistence type="predicted"/>
<comment type="caution">
    <text evidence="5">The sequence shown here is derived from an EMBL/GenBank/DDBJ whole genome shotgun (WGS) entry which is preliminary data.</text>
</comment>
<keyword evidence="6" id="KW-1185">Reference proteome</keyword>
<dbReference type="SMART" id="SM00342">
    <property type="entry name" value="HTH_ARAC"/>
    <property type="match status" value="1"/>
</dbReference>
<keyword evidence="3" id="KW-0804">Transcription</keyword>
<evidence type="ECO:0000256" key="3">
    <source>
        <dbReference type="ARBA" id="ARBA00023163"/>
    </source>
</evidence>
<sequence length="333" mass="38182">MIVNVLGKIINEKGINMGYHLALDNERFCLSNQYFTESLSKSNYSIEHPHVSMDLVDIANQNFHMTWGTFRASTESTLTEHFDTASVVSHFQLSAPTNVKEFCVYHQQPKKYTHDIPKTKSGQKSQFFEVAIELSFFEKIYTPDSRFLDTMHKQLLLTTSTASPFRATITPAMKALISDIGTHNYKGHLMSVYLEIKTMELFLMQIQEMDRQTSLKKCQLSSYDVACLHDAKNFIEQHFNQSISIVGLAQQVGINQTKLKAGFKELFGNTVFGFIRDLQMEKARHLLLDEKRYVGEVADIVGYKHAHHFAAAFKRKYGILPSELKSNYCHTNR</sequence>
<dbReference type="GO" id="GO:0043565">
    <property type="term" value="F:sequence-specific DNA binding"/>
    <property type="evidence" value="ECO:0007669"/>
    <property type="project" value="InterPro"/>
</dbReference>
<dbReference type="Proteomes" id="UP000239711">
    <property type="component" value="Unassembled WGS sequence"/>
</dbReference>
<feature type="domain" description="HTH araC/xylS-type" evidence="4">
    <location>
        <begin position="229"/>
        <end position="327"/>
    </location>
</feature>
<organism evidence="5 6">
    <name type="scientific">Sphingobacterium haloxyli</name>
    <dbReference type="NCBI Taxonomy" id="2100533"/>
    <lineage>
        <taxon>Bacteria</taxon>
        <taxon>Pseudomonadati</taxon>
        <taxon>Bacteroidota</taxon>
        <taxon>Sphingobacteriia</taxon>
        <taxon>Sphingobacteriales</taxon>
        <taxon>Sphingobacteriaceae</taxon>
        <taxon>Sphingobacterium</taxon>
    </lineage>
</organism>
<dbReference type="InterPro" id="IPR018060">
    <property type="entry name" value="HTH_AraC"/>
</dbReference>
<dbReference type="Pfam" id="PF12833">
    <property type="entry name" value="HTH_18"/>
    <property type="match status" value="1"/>
</dbReference>
<evidence type="ECO:0000256" key="2">
    <source>
        <dbReference type="ARBA" id="ARBA00023125"/>
    </source>
</evidence>
<dbReference type="GO" id="GO:0003700">
    <property type="term" value="F:DNA-binding transcription factor activity"/>
    <property type="evidence" value="ECO:0007669"/>
    <property type="project" value="InterPro"/>
</dbReference>
<dbReference type="EMBL" id="PVBQ01000025">
    <property type="protein sequence ID" value="PRD44586.1"/>
    <property type="molecule type" value="Genomic_DNA"/>
</dbReference>
<dbReference type="InterPro" id="IPR018062">
    <property type="entry name" value="HTH_AraC-typ_CS"/>
</dbReference>
<keyword evidence="2" id="KW-0238">DNA-binding</keyword>
<dbReference type="PROSITE" id="PS01124">
    <property type="entry name" value="HTH_ARAC_FAMILY_2"/>
    <property type="match status" value="1"/>
</dbReference>
<dbReference type="PROSITE" id="PS00041">
    <property type="entry name" value="HTH_ARAC_FAMILY_1"/>
    <property type="match status" value="1"/>
</dbReference>
<dbReference type="SUPFAM" id="SSF46689">
    <property type="entry name" value="Homeodomain-like"/>
    <property type="match status" value="2"/>
</dbReference>
<evidence type="ECO:0000259" key="4">
    <source>
        <dbReference type="PROSITE" id="PS01124"/>
    </source>
</evidence>
<dbReference type="InterPro" id="IPR053142">
    <property type="entry name" value="PchR_regulatory_protein"/>
</dbReference>
<name>A0A2S9IVN2_9SPHI</name>
<protein>
    <recommendedName>
        <fullName evidence="4">HTH araC/xylS-type domain-containing protein</fullName>
    </recommendedName>
</protein>
<dbReference type="PANTHER" id="PTHR47893">
    <property type="entry name" value="REGULATORY PROTEIN PCHR"/>
    <property type="match status" value="1"/>
</dbReference>
<dbReference type="PANTHER" id="PTHR47893:SF1">
    <property type="entry name" value="REGULATORY PROTEIN PCHR"/>
    <property type="match status" value="1"/>
</dbReference>
<dbReference type="InterPro" id="IPR009057">
    <property type="entry name" value="Homeodomain-like_sf"/>
</dbReference>
<accession>A0A2S9IVN2</accession>